<dbReference type="WBParaSite" id="PTRK_0000220300.1">
    <property type="protein sequence ID" value="PTRK_0000220300.1"/>
    <property type="gene ID" value="PTRK_0000220300"/>
</dbReference>
<name>A0A0N4Z5A1_PARTI</name>
<protein>
    <submittedName>
        <fullName evidence="2">Uncharacterized protein</fullName>
    </submittedName>
</protein>
<organism evidence="1 2">
    <name type="scientific">Parastrongyloides trichosuri</name>
    <name type="common">Possum-specific nematode worm</name>
    <dbReference type="NCBI Taxonomy" id="131310"/>
    <lineage>
        <taxon>Eukaryota</taxon>
        <taxon>Metazoa</taxon>
        <taxon>Ecdysozoa</taxon>
        <taxon>Nematoda</taxon>
        <taxon>Chromadorea</taxon>
        <taxon>Rhabditida</taxon>
        <taxon>Tylenchina</taxon>
        <taxon>Panagrolaimomorpha</taxon>
        <taxon>Strongyloidoidea</taxon>
        <taxon>Strongyloididae</taxon>
        <taxon>Parastrongyloides</taxon>
    </lineage>
</organism>
<accession>A0A0N4Z5A1</accession>
<evidence type="ECO:0000313" key="2">
    <source>
        <dbReference type="WBParaSite" id="PTRK_0000220300.1"/>
    </source>
</evidence>
<reference evidence="2" key="1">
    <citation type="submission" date="2017-02" db="UniProtKB">
        <authorList>
            <consortium name="WormBaseParasite"/>
        </authorList>
    </citation>
    <scope>IDENTIFICATION</scope>
</reference>
<dbReference type="AlphaFoldDB" id="A0A0N4Z5A1"/>
<dbReference type="Proteomes" id="UP000038045">
    <property type="component" value="Unplaced"/>
</dbReference>
<proteinExistence type="predicted"/>
<evidence type="ECO:0000313" key="1">
    <source>
        <dbReference type="Proteomes" id="UP000038045"/>
    </source>
</evidence>
<sequence length="88" mass="10123">MLSNGCYLKPVISNTDYYLRFPILNKIQNSYTSNNYKRDNSNTIVIPLLKENKLIFDNVFLTVVDNFVNKVKATDHALWSRLGPVLGK</sequence>
<keyword evidence="1" id="KW-1185">Reference proteome</keyword>